<accession>A0AA88SNG2</accession>
<comment type="caution">
    <text evidence="1">The sequence shown here is derived from an EMBL/GenBank/DDBJ whole genome shotgun (WGS) entry which is preliminary data.</text>
</comment>
<dbReference type="EMBL" id="JAUPFM010000008">
    <property type="protein sequence ID" value="KAK2844061.1"/>
    <property type="molecule type" value="Genomic_DNA"/>
</dbReference>
<keyword evidence="2" id="KW-1185">Reference proteome</keyword>
<evidence type="ECO:0000313" key="2">
    <source>
        <dbReference type="Proteomes" id="UP001187415"/>
    </source>
</evidence>
<gene>
    <name evidence="1" type="ORF">Q5P01_010720</name>
</gene>
<name>A0AA88SNG2_CHASR</name>
<proteinExistence type="predicted"/>
<dbReference type="AlphaFoldDB" id="A0AA88SNG2"/>
<organism evidence="1 2">
    <name type="scientific">Channa striata</name>
    <name type="common">Snakehead murrel</name>
    <name type="synonym">Ophicephalus striatus</name>
    <dbReference type="NCBI Taxonomy" id="64152"/>
    <lineage>
        <taxon>Eukaryota</taxon>
        <taxon>Metazoa</taxon>
        <taxon>Chordata</taxon>
        <taxon>Craniata</taxon>
        <taxon>Vertebrata</taxon>
        <taxon>Euteleostomi</taxon>
        <taxon>Actinopterygii</taxon>
        <taxon>Neopterygii</taxon>
        <taxon>Teleostei</taxon>
        <taxon>Neoteleostei</taxon>
        <taxon>Acanthomorphata</taxon>
        <taxon>Anabantaria</taxon>
        <taxon>Anabantiformes</taxon>
        <taxon>Channoidei</taxon>
        <taxon>Channidae</taxon>
        <taxon>Channa</taxon>
    </lineage>
</organism>
<dbReference type="Proteomes" id="UP001187415">
    <property type="component" value="Unassembled WGS sequence"/>
</dbReference>
<sequence>MFVQVSPLSSPSTRITVSGVPPFIPNELLVNELCGLGCEDPKVKHVQSLRRHAFMFLDSPTQTLEVSFRVKHGDDSYLRFACPHKQQPVKGAAVDTVSGDTATETVAGPAVEAAADPTVGVRDDNDKDVQIKFIEHQDTNVATEELSSSQTEDSIEAVAVTNSQITEVGEDMEYDTESDTLSIEQINDFLNHTSKKSVKVKDYFSDTDKFIRSAGILMKMVGLDLLDERKLFRLKKHVTTLNKLPKGKTAKKIKLSK</sequence>
<protein>
    <submittedName>
        <fullName evidence="1">Uncharacterized protein</fullName>
    </submittedName>
</protein>
<reference evidence="1" key="1">
    <citation type="submission" date="2023-07" db="EMBL/GenBank/DDBJ databases">
        <title>Chromosome-level Genome Assembly of Striped Snakehead (Channa striata).</title>
        <authorList>
            <person name="Liu H."/>
        </authorList>
    </citation>
    <scope>NUCLEOTIDE SEQUENCE</scope>
    <source>
        <strain evidence="1">Gz</strain>
        <tissue evidence="1">Muscle</tissue>
    </source>
</reference>
<evidence type="ECO:0000313" key="1">
    <source>
        <dbReference type="EMBL" id="KAK2844061.1"/>
    </source>
</evidence>